<reference evidence="2 3" key="1">
    <citation type="submission" date="2020-08" db="EMBL/GenBank/DDBJ databases">
        <title>Genome sequence of Sphingomonas daechungensis KACC 18115T.</title>
        <authorList>
            <person name="Hyun D.-W."/>
            <person name="Bae J.-W."/>
        </authorList>
    </citation>
    <scope>NUCLEOTIDE SEQUENCE [LARGE SCALE GENOMIC DNA]</scope>
    <source>
        <strain evidence="2 3">KACC 18115</strain>
    </source>
</reference>
<dbReference type="PROSITE" id="PS50005">
    <property type="entry name" value="TPR"/>
    <property type="match status" value="1"/>
</dbReference>
<gene>
    <name evidence="2" type="ORF">H9L15_10450</name>
</gene>
<dbReference type="PANTHER" id="PTHR44395:SF1">
    <property type="entry name" value="PROTEIN O-MANNOSYL-TRANSFERASE TMTC3"/>
    <property type="match status" value="1"/>
</dbReference>
<sequence length="483" mass="54089">METARQLGITHLLDGSVRTAGNRVLVIVTLTRVSDGAQMWSEKYERQLGDIFAVQGDIAKTVASRLSQSFGVSSTRTTTPDVYDRYLAARQLIRERRENPLNEASDLLKQAIALDPDYAPAYAELAQAQMLLSDHPTNYGSRPLNEARAEATRLARKAIQLDPNLGDAYAAMGLLNIYDKSSLPYYRKAVELSPQRSDYHRWLGQVLWISNRFDEGIAEYRRAVELDPLWGLNYDHLTGALLFLGRDQEAHALLRRFLSLSRDDRAKLQLLRSFANAENRLADNLRYSRTLEARFGDERLMQFYLANALGWLGETRAASRHAAFDPMTIAILNGNLEKVVAEAKALGPDFWDRANFWGSARLLLLMGRGSDLVEIYDRTRPAIQAGQVDITSVAVPELVLALQRAGRTADANRLLATYAQNTSQLPQAGLGEPSERSTRQISLRCRAVAMKHLPNSTSYRGSHLSASTRFPQSHCSRTLFSHL</sequence>
<dbReference type="Gene3D" id="1.25.40.10">
    <property type="entry name" value="Tetratricopeptide repeat domain"/>
    <property type="match status" value="1"/>
</dbReference>
<dbReference type="Proteomes" id="UP000516134">
    <property type="component" value="Chromosome"/>
</dbReference>
<evidence type="ECO:0000256" key="1">
    <source>
        <dbReference type="PROSITE-ProRule" id="PRU00339"/>
    </source>
</evidence>
<evidence type="ECO:0000313" key="2">
    <source>
        <dbReference type="EMBL" id="QNP42603.1"/>
    </source>
</evidence>
<dbReference type="Pfam" id="PF13181">
    <property type="entry name" value="TPR_8"/>
    <property type="match status" value="1"/>
</dbReference>
<dbReference type="PANTHER" id="PTHR44395">
    <property type="match status" value="1"/>
</dbReference>
<feature type="repeat" description="TPR" evidence="1">
    <location>
        <begin position="197"/>
        <end position="230"/>
    </location>
</feature>
<dbReference type="SUPFAM" id="SSF48452">
    <property type="entry name" value="TPR-like"/>
    <property type="match status" value="1"/>
</dbReference>
<name>A0ABX6T4M7_9SPHN</name>
<dbReference type="InterPro" id="IPR019734">
    <property type="entry name" value="TPR_rpt"/>
</dbReference>
<protein>
    <recommendedName>
        <fullName evidence="4">Tetratricopeptide repeat protein</fullName>
    </recommendedName>
</protein>
<organism evidence="2 3">
    <name type="scientific">Sphingomonas daechungensis</name>
    <dbReference type="NCBI Taxonomy" id="1176646"/>
    <lineage>
        <taxon>Bacteria</taxon>
        <taxon>Pseudomonadati</taxon>
        <taxon>Pseudomonadota</taxon>
        <taxon>Alphaproteobacteria</taxon>
        <taxon>Sphingomonadales</taxon>
        <taxon>Sphingomonadaceae</taxon>
        <taxon>Sphingomonas</taxon>
    </lineage>
</organism>
<evidence type="ECO:0008006" key="4">
    <source>
        <dbReference type="Google" id="ProtNLM"/>
    </source>
</evidence>
<keyword evidence="3" id="KW-1185">Reference proteome</keyword>
<proteinExistence type="predicted"/>
<dbReference type="InterPro" id="IPR011990">
    <property type="entry name" value="TPR-like_helical_dom_sf"/>
</dbReference>
<dbReference type="EMBL" id="CP060780">
    <property type="protein sequence ID" value="QNP42603.1"/>
    <property type="molecule type" value="Genomic_DNA"/>
</dbReference>
<keyword evidence="1" id="KW-0802">TPR repeat</keyword>
<accession>A0ABX6T4M7</accession>
<evidence type="ECO:0000313" key="3">
    <source>
        <dbReference type="Proteomes" id="UP000516134"/>
    </source>
</evidence>